<dbReference type="PANTHER" id="PTHR11136:SF0">
    <property type="entry name" value="DIHYDROFOLATE SYNTHETASE-RELATED"/>
    <property type="match status" value="1"/>
</dbReference>
<dbReference type="PROSITE" id="PS01012">
    <property type="entry name" value="FOLYLPOLYGLU_SYNT_2"/>
    <property type="match status" value="1"/>
</dbReference>
<keyword evidence="15" id="KW-1185">Reference proteome</keyword>
<proteinExistence type="inferred from homology"/>
<feature type="domain" description="Mur ligase central" evidence="13">
    <location>
        <begin position="32"/>
        <end position="259"/>
    </location>
</feature>
<dbReference type="InterPro" id="IPR036565">
    <property type="entry name" value="Mur-like_cat_sf"/>
</dbReference>
<dbReference type="STRING" id="643648.Slip_0681"/>
<dbReference type="Pfam" id="PF08245">
    <property type="entry name" value="Mur_ligase_M"/>
    <property type="match status" value="1"/>
</dbReference>
<organism evidence="14 15">
    <name type="scientific">Syntrophothermus lipocalidus (strain DSM 12680 / TGB-C1)</name>
    <dbReference type="NCBI Taxonomy" id="643648"/>
    <lineage>
        <taxon>Bacteria</taxon>
        <taxon>Bacillati</taxon>
        <taxon>Bacillota</taxon>
        <taxon>Clostridia</taxon>
        <taxon>Eubacteriales</taxon>
        <taxon>Syntrophomonadaceae</taxon>
        <taxon>Syntrophothermus</taxon>
    </lineage>
</organism>
<dbReference type="GO" id="GO:0005737">
    <property type="term" value="C:cytoplasm"/>
    <property type="evidence" value="ECO:0007669"/>
    <property type="project" value="TreeGrafter"/>
</dbReference>
<evidence type="ECO:0000256" key="3">
    <source>
        <dbReference type="ARBA" id="ARBA00013025"/>
    </source>
</evidence>
<dbReference type="PIRSF" id="PIRSF001563">
    <property type="entry name" value="Folylpolyglu_synth"/>
    <property type="match status" value="1"/>
</dbReference>
<evidence type="ECO:0000259" key="12">
    <source>
        <dbReference type="Pfam" id="PF02875"/>
    </source>
</evidence>
<dbReference type="Proteomes" id="UP000000378">
    <property type="component" value="Chromosome"/>
</dbReference>
<dbReference type="InterPro" id="IPR004101">
    <property type="entry name" value="Mur_ligase_C"/>
</dbReference>
<accession>D7CL79</accession>
<dbReference type="GO" id="GO:0008841">
    <property type="term" value="F:dihydrofolate synthase activity"/>
    <property type="evidence" value="ECO:0007669"/>
    <property type="project" value="TreeGrafter"/>
</dbReference>
<dbReference type="InterPro" id="IPR013221">
    <property type="entry name" value="Mur_ligase_cen"/>
</dbReference>
<feature type="domain" description="Mur ligase C-terminal" evidence="12">
    <location>
        <begin position="286"/>
        <end position="406"/>
    </location>
</feature>
<gene>
    <name evidence="14" type="ordered locus">Slip_0681</name>
</gene>
<dbReference type="GO" id="GO:0046872">
    <property type="term" value="F:metal ion binding"/>
    <property type="evidence" value="ECO:0007669"/>
    <property type="project" value="UniProtKB-KW"/>
</dbReference>
<dbReference type="Pfam" id="PF02875">
    <property type="entry name" value="Mur_ligase_C"/>
    <property type="match status" value="1"/>
</dbReference>
<dbReference type="AlphaFoldDB" id="D7CL79"/>
<evidence type="ECO:0000256" key="8">
    <source>
        <dbReference type="ARBA" id="ARBA00022842"/>
    </source>
</evidence>
<dbReference type="NCBIfam" id="TIGR01499">
    <property type="entry name" value="folC"/>
    <property type="match status" value="1"/>
</dbReference>
<comment type="cofactor">
    <cofactor evidence="1">
        <name>Mg(2+)</name>
        <dbReference type="ChEBI" id="CHEBI:18420"/>
    </cofactor>
</comment>
<reference evidence="14 15" key="2">
    <citation type="journal article" date="2010" name="Stand. Genomic Sci.">
        <title>Complete genome sequence of Syntrophothermus lipocalidus type strain (TGB-C1).</title>
        <authorList>
            <person name="Djao O.D."/>
            <person name="Zhang X."/>
            <person name="Lucas S."/>
            <person name="Lapidus A."/>
            <person name="Del Rio T.G."/>
            <person name="Nolan M."/>
            <person name="Tice H."/>
            <person name="Cheng J.F."/>
            <person name="Han C."/>
            <person name="Tapia R."/>
            <person name="Goodwin L."/>
            <person name="Pitluck S."/>
            <person name="Liolios K."/>
            <person name="Ivanova N."/>
            <person name="Mavromatis K."/>
            <person name="Mikhailova N."/>
            <person name="Ovchinnikova G."/>
            <person name="Pati A."/>
            <person name="Brambilla E."/>
            <person name="Chen A."/>
            <person name="Palaniappan K."/>
            <person name="Land M."/>
            <person name="Hauser L."/>
            <person name="Chang Y.J."/>
            <person name="Jeffries C.D."/>
            <person name="Rohde M."/>
            <person name="Sikorski J."/>
            <person name="Spring S."/>
            <person name="Goker M."/>
            <person name="Detter J.C."/>
            <person name="Woyke T."/>
            <person name="Bristow J."/>
            <person name="Eisen J.A."/>
            <person name="Markowitz V."/>
            <person name="Hugenholtz P."/>
            <person name="Kyrpides N.C."/>
            <person name="Klenk H.P."/>
        </authorList>
    </citation>
    <scope>NUCLEOTIDE SEQUENCE [LARGE SCALE GENOMIC DNA]</scope>
    <source>
        <strain evidence="15">DSM 12680 / TGB-C1</strain>
    </source>
</reference>
<evidence type="ECO:0000313" key="15">
    <source>
        <dbReference type="Proteomes" id="UP000000378"/>
    </source>
</evidence>
<dbReference type="PROSITE" id="PS01011">
    <property type="entry name" value="FOLYLPOLYGLU_SYNT_1"/>
    <property type="match status" value="1"/>
</dbReference>
<dbReference type="HOGENOM" id="CLU_015869_1_2_9"/>
<keyword evidence="4 11" id="KW-0436">Ligase</keyword>
<comment type="catalytic activity">
    <reaction evidence="10">
        <text>(6S)-5,6,7,8-tetrahydrofolyl-(gamma-L-Glu)(n) + L-glutamate + ATP = (6S)-5,6,7,8-tetrahydrofolyl-(gamma-L-Glu)(n+1) + ADP + phosphate + H(+)</text>
        <dbReference type="Rhea" id="RHEA:10580"/>
        <dbReference type="Rhea" id="RHEA-COMP:14738"/>
        <dbReference type="Rhea" id="RHEA-COMP:14740"/>
        <dbReference type="ChEBI" id="CHEBI:15378"/>
        <dbReference type="ChEBI" id="CHEBI:29985"/>
        <dbReference type="ChEBI" id="CHEBI:30616"/>
        <dbReference type="ChEBI" id="CHEBI:43474"/>
        <dbReference type="ChEBI" id="CHEBI:141005"/>
        <dbReference type="ChEBI" id="CHEBI:456216"/>
        <dbReference type="EC" id="6.3.2.17"/>
    </reaction>
</comment>
<evidence type="ECO:0000256" key="1">
    <source>
        <dbReference type="ARBA" id="ARBA00001946"/>
    </source>
</evidence>
<keyword evidence="8" id="KW-0460">Magnesium</keyword>
<dbReference type="SUPFAM" id="SSF53623">
    <property type="entry name" value="MurD-like peptide ligases, catalytic domain"/>
    <property type="match status" value="1"/>
</dbReference>
<dbReference type="SUPFAM" id="SSF53244">
    <property type="entry name" value="MurD-like peptide ligases, peptide-binding domain"/>
    <property type="match status" value="1"/>
</dbReference>
<evidence type="ECO:0000256" key="11">
    <source>
        <dbReference type="PIRNR" id="PIRNR001563"/>
    </source>
</evidence>
<dbReference type="GO" id="GO:0005524">
    <property type="term" value="F:ATP binding"/>
    <property type="evidence" value="ECO:0007669"/>
    <property type="project" value="UniProtKB-KW"/>
</dbReference>
<dbReference type="RefSeq" id="WP_013174866.1">
    <property type="nucleotide sequence ID" value="NC_014220.1"/>
</dbReference>
<evidence type="ECO:0000313" key="14">
    <source>
        <dbReference type="EMBL" id="ADI01464.1"/>
    </source>
</evidence>
<protein>
    <recommendedName>
        <fullName evidence="3">tetrahydrofolate synthase</fullName>
        <ecNumber evidence="3">6.3.2.17</ecNumber>
    </recommendedName>
    <alternativeName>
        <fullName evidence="9">Tetrahydrofolylpolyglutamate synthase</fullName>
    </alternativeName>
</protein>
<evidence type="ECO:0000256" key="9">
    <source>
        <dbReference type="ARBA" id="ARBA00030592"/>
    </source>
</evidence>
<evidence type="ECO:0000256" key="6">
    <source>
        <dbReference type="ARBA" id="ARBA00022741"/>
    </source>
</evidence>
<dbReference type="FunFam" id="3.40.1190.10:FF:000011">
    <property type="entry name" value="Folylpolyglutamate synthase/dihydrofolate synthase"/>
    <property type="match status" value="1"/>
</dbReference>
<name>D7CL79_SYNLT</name>
<keyword evidence="7 11" id="KW-0067">ATP-binding</keyword>
<evidence type="ECO:0000256" key="7">
    <source>
        <dbReference type="ARBA" id="ARBA00022840"/>
    </source>
</evidence>
<reference evidence="15" key="1">
    <citation type="journal article" date="2010" name="Stand. Genomic Sci.">
        <title>Complete genome sequence of Syntrophothermus lipocalidus type strain (TGB-C1T).</title>
        <authorList>
            <consortium name="US DOE Joint Genome Institute (JGI-PGF)"/>
            <person name="Djao O."/>
            <person name="Zhang X."/>
            <person name="Lucas S."/>
            <person name="Lapidus A."/>
            <person name="Glavina Del Rio T."/>
            <person name="Nolan M."/>
            <person name="Tice H."/>
            <person name="Cheng J."/>
            <person name="Han C."/>
            <person name="Tapia R."/>
            <person name="Goodwin L."/>
            <person name="Pitluck S."/>
            <person name="Liolios K."/>
            <person name="Ivanova N."/>
            <person name="Mavromatis K."/>
            <person name="Mikhailova N."/>
            <person name="Ovchinnikova G."/>
            <person name="Pati A."/>
            <person name="Brambilla E."/>
            <person name="Chen A."/>
            <person name="Palaniappan K."/>
            <person name="Land M."/>
            <person name="Hauser L."/>
            <person name="Chang Y."/>
            <person name="Jeffries C."/>
            <person name="Rohde M."/>
            <person name="Sikorski J."/>
            <person name="Spring S."/>
            <person name="Goker M."/>
            <person name="Detter J."/>
            <person name="Woyke T."/>
            <person name="Bristow J."/>
            <person name="Eisen J."/>
            <person name="Markowitz V."/>
            <person name="Hugenholtz P."/>
            <person name="Kyrpides N."/>
            <person name="Klenk H."/>
        </authorList>
    </citation>
    <scope>NUCLEOTIDE SEQUENCE [LARGE SCALE GENOMIC DNA]</scope>
    <source>
        <strain evidence="15">DSM 12680 / TGB-C1</strain>
    </source>
</reference>
<keyword evidence="5" id="KW-0479">Metal-binding</keyword>
<evidence type="ECO:0000259" key="13">
    <source>
        <dbReference type="Pfam" id="PF08245"/>
    </source>
</evidence>
<dbReference type="PANTHER" id="PTHR11136">
    <property type="entry name" value="FOLYLPOLYGLUTAMATE SYNTHASE-RELATED"/>
    <property type="match status" value="1"/>
</dbReference>
<comment type="similarity">
    <text evidence="2 11">Belongs to the folylpolyglutamate synthase family.</text>
</comment>
<evidence type="ECO:0000256" key="2">
    <source>
        <dbReference type="ARBA" id="ARBA00008276"/>
    </source>
</evidence>
<evidence type="ECO:0000256" key="10">
    <source>
        <dbReference type="ARBA" id="ARBA00047493"/>
    </source>
</evidence>
<dbReference type="EC" id="6.3.2.17" evidence="3"/>
<keyword evidence="6 11" id="KW-0547">Nucleotide-binding</keyword>
<dbReference type="Gene3D" id="3.40.1190.10">
    <property type="entry name" value="Mur-like, catalytic domain"/>
    <property type="match status" value="1"/>
</dbReference>
<sequence>MAGTGIRPGLERIRGLLERMDNPQEGLPVIHVAGTNGKGSTSCIIASVLKAAGYKVGSFTSPHIHSYQERITINGKPISGQDFLTCLRKVEAAVGKLLVEGYERPTEFEVLTAVAFAFFADQQLDIAVLEAGMGGRYDSTNIVHPLLAVITRVEFDHTQYLGNTIVEIAYNKAGIIKPGIEVVIGPLRPEALEVIKTECREKDAILYRAGHHVTVQPTGISTLEGQTVKVSAPYVDPGEVFLSLAGDYQLENLKTAMMVLSRLVARGWDLPVSAVKQALGELTWPGRMEKLSDDPMVVVDAAHNSDGAKALARALDSVLPGKSRILVCGVLDDKDGEAILGSLVSRTRMCVVTRPESDRAQKWREKTAIAYRLFPRVVEAEDIEQALSTAVNELQREEYILVTGSFYLVDRVRRYFTRN</sequence>
<dbReference type="InterPro" id="IPR036615">
    <property type="entry name" value="Mur_ligase_C_dom_sf"/>
</dbReference>
<dbReference type="InterPro" id="IPR018109">
    <property type="entry name" value="Folylpolyglutamate_synth_CS"/>
</dbReference>
<evidence type="ECO:0000256" key="4">
    <source>
        <dbReference type="ARBA" id="ARBA00022598"/>
    </source>
</evidence>
<dbReference type="KEGG" id="slp:Slip_0681"/>
<dbReference type="eggNOG" id="COG0285">
    <property type="taxonomic scope" value="Bacteria"/>
</dbReference>
<dbReference type="GO" id="GO:0004326">
    <property type="term" value="F:tetrahydrofolylpolyglutamate synthase activity"/>
    <property type="evidence" value="ECO:0007669"/>
    <property type="project" value="UniProtKB-EC"/>
</dbReference>
<dbReference type="Gene3D" id="3.90.190.20">
    <property type="entry name" value="Mur ligase, C-terminal domain"/>
    <property type="match status" value="1"/>
</dbReference>
<evidence type="ECO:0000256" key="5">
    <source>
        <dbReference type="ARBA" id="ARBA00022723"/>
    </source>
</evidence>
<dbReference type="InterPro" id="IPR001645">
    <property type="entry name" value="Folylpolyglutamate_synth"/>
</dbReference>
<dbReference type="EMBL" id="CP002048">
    <property type="protein sequence ID" value="ADI01464.1"/>
    <property type="molecule type" value="Genomic_DNA"/>
</dbReference>